<accession>A0A371K5I1</accession>
<organism evidence="2 3">
    <name type="scientific">Lysobacter silvisoli</name>
    <dbReference type="NCBI Taxonomy" id="2293254"/>
    <lineage>
        <taxon>Bacteria</taxon>
        <taxon>Pseudomonadati</taxon>
        <taxon>Pseudomonadota</taxon>
        <taxon>Gammaproteobacteria</taxon>
        <taxon>Lysobacterales</taxon>
        <taxon>Lysobacteraceae</taxon>
        <taxon>Lysobacter</taxon>
    </lineage>
</organism>
<reference evidence="2 3" key="1">
    <citation type="submission" date="2018-08" db="EMBL/GenBank/DDBJ databases">
        <title>Lysobacter sp. zong2l5, whole genome shotgun sequence.</title>
        <authorList>
            <person name="Zhang X."/>
            <person name="Feng G."/>
            <person name="Zhu H."/>
        </authorList>
    </citation>
    <scope>NUCLEOTIDE SEQUENCE [LARGE SCALE GENOMIC DNA]</scope>
    <source>
        <strain evidence="3">zong2l5</strain>
    </source>
</reference>
<dbReference type="RefSeq" id="WP_115858563.1">
    <property type="nucleotide sequence ID" value="NZ_QTSU01000001.1"/>
</dbReference>
<gene>
    <name evidence="2" type="ORF">DX914_08555</name>
</gene>
<protein>
    <recommendedName>
        <fullName evidence="4">Hydrolase</fullName>
    </recommendedName>
</protein>
<name>A0A371K5I1_9GAMM</name>
<dbReference type="Proteomes" id="UP000264492">
    <property type="component" value="Unassembled WGS sequence"/>
</dbReference>
<feature type="transmembrane region" description="Helical" evidence="1">
    <location>
        <begin position="49"/>
        <end position="69"/>
    </location>
</feature>
<evidence type="ECO:0000313" key="2">
    <source>
        <dbReference type="EMBL" id="RDZ29128.1"/>
    </source>
</evidence>
<feature type="transmembrane region" description="Helical" evidence="1">
    <location>
        <begin position="90"/>
        <end position="111"/>
    </location>
</feature>
<keyword evidence="3" id="KW-1185">Reference proteome</keyword>
<keyword evidence="1" id="KW-0812">Transmembrane</keyword>
<comment type="caution">
    <text evidence="2">The sequence shown here is derived from an EMBL/GenBank/DDBJ whole genome shotgun (WGS) entry which is preliminary data.</text>
</comment>
<feature type="transmembrane region" description="Helical" evidence="1">
    <location>
        <begin position="136"/>
        <end position="157"/>
    </location>
</feature>
<proteinExistence type="predicted"/>
<evidence type="ECO:0000256" key="1">
    <source>
        <dbReference type="SAM" id="Phobius"/>
    </source>
</evidence>
<dbReference type="AlphaFoldDB" id="A0A371K5I1"/>
<keyword evidence="1" id="KW-0472">Membrane</keyword>
<sequence>MPFTPIHLGPGLAFKAIGGRHFSFMVFGGAQVLMDIEPLVGILRGWPVLHGYTHTVLGALLIGLLAGAIGRPISETCLRWLRLPHAPFTWPASFAGGLIGTYSHVLLDAIMHSDMHPAWPLSAANPLLRWISVDELHLLCLGLGLAGLAAMAVRAAWASLR</sequence>
<evidence type="ECO:0008006" key="4">
    <source>
        <dbReference type="Google" id="ProtNLM"/>
    </source>
</evidence>
<keyword evidence="1" id="KW-1133">Transmembrane helix</keyword>
<evidence type="ECO:0000313" key="3">
    <source>
        <dbReference type="Proteomes" id="UP000264492"/>
    </source>
</evidence>
<dbReference type="EMBL" id="QTSU01000001">
    <property type="protein sequence ID" value="RDZ29128.1"/>
    <property type="molecule type" value="Genomic_DNA"/>
</dbReference>
<dbReference type="OrthoDB" id="272996at2"/>